<dbReference type="Proteomes" id="UP000789342">
    <property type="component" value="Unassembled WGS sequence"/>
</dbReference>
<dbReference type="AlphaFoldDB" id="A0A9N9B481"/>
<keyword evidence="2" id="KW-1185">Reference proteome</keyword>
<evidence type="ECO:0000313" key="2">
    <source>
        <dbReference type="Proteomes" id="UP000789342"/>
    </source>
</evidence>
<protein>
    <submittedName>
        <fullName evidence="1">6811_t:CDS:1</fullName>
    </submittedName>
</protein>
<organism evidence="1 2">
    <name type="scientific">Acaulospora morrowiae</name>
    <dbReference type="NCBI Taxonomy" id="94023"/>
    <lineage>
        <taxon>Eukaryota</taxon>
        <taxon>Fungi</taxon>
        <taxon>Fungi incertae sedis</taxon>
        <taxon>Mucoromycota</taxon>
        <taxon>Glomeromycotina</taxon>
        <taxon>Glomeromycetes</taxon>
        <taxon>Diversisporales</taxon>
        <taxon>Acaulosporaceae</taxon>
        <taxon>Acaulospora</taxon>
    </lineage>
</organism>
<proteinExistence type="predicted"/>
<reference evidence="1" key="1">
    <citation type="submission" date="2021-06" db="EMBL/GenBank/DDBJ databases">
        <authorList>
            <person name="Kallberg Y."/>
            <person name="Tangrot J."/>
            <person name="Rosling A."/>
        </authorList>
    </citation>
    <scope>NUCLEOTIDE SEQUENCE</scope>
    <source>
        <strain evidence="1">CL551</strain>
    </source>
</reference>
<name>A0A9N9B481_9GLOM</name>
<accession>A0A9N9B481</accession>
<dbReference type="EMBL" id="CAJVPV010003478">
    <property type="protein sequence ID" value="CAG8552811.1"/>
    <property type="molecule type" value="Genomic_DNA"/>
</dbReference>
<comment type="caution">
    <text evidence="1">The sequence shown here is derived from an EMBL/GenBank/DDBJ whole genome shotgun (WGS) entry which is preliminary data.</text>
</comment>
<gene>
    <name evidence="1" type="ORF">AMORRO_LOCUS5654</name>
</gene>
<evidence type="ECO:0000313" key="1">
    <source>
        <dbReference type="EMBL" id="CAG8552811.1"/>
    </source>
</evidence>
<sequence>MPRKNKLKKHLIEASRKCWKKIEEPYETSDAEPDQPVKLYFDFTLEEDDNDSDDNFIVEL</sequence>